<feature type="chain" id="PRO_5012294353" description="Amidohydrolase-related domain-containing protein" evidence="1">
    <location>
        <begin position="16"/>
        <end position="903"/>
    </location>
</feature>
<sequence length="903" mass="98210">MALSIVSILVTQLQAVPNIPSLYRRVPPHISLAISRCQHLQLKTGPPPGFYGRTQSDRYVEGTKPILLRRARIWTGEKNGTEVIRGDILLDMGLIKAVGHVARHELKAFKDDLIIIDAKNAWVTPGIVDVHSHIGNSAAPELAGASEDYDSALGIIQPWLRSLDGLNTHDISYELSVSGGITTALVLPGSGNAIGGQGFTIKLRKPADRSPTSMLLEPPYQINNSWPDPSLPPRWRQMEHACGNSYSGTRMDTISALREASADQIKQAQDVYCSKASSGKWNSLGEFPDDLQWEALVDVLRGRVKVHVHGYEAIDLDGLIRLSNEFRFPIAAFHHASEAYLTPNLLRNTFGGPPGIALFATNARYKREAYRSSEFAPRILFEHGLKVVMKSDHPVLNSRYLLYEAQQAYFYGLPEHLALASVTSTAAEILGLGHRIGFVKSDLVLWDSHPLALGATPTQVFIDGIQQLKFPHVVHKPRAFQRPPKVPDFSRESAEAIEHEGLPPLEPERVASDVVIFENVKNFFLPTATGIQDVFSTQNENLSVVIVGNGSVLCSGVETSCLRPKANWSEITGGSISPGIVSFGSPLGLEHIAAEDSTNDGVVRDPLVRPVPKVTGNVMPSAVDGLQFATRDALLAYRAGVTIGITAPSHTAFYSGLSAVFSLGATHKLEEGVVIQDVAGFHISINHFGGVPSVSTQMAALRRLLYEPPKDVSMPWLQRVIDGEMPLVIEAHSVDIISTLIQLKMEFERLKKITLKMTITGASEAHILAADLASAGIGVVVNPPRPFPTRWEDRRILPGPPLTELSAVAELLQHNVTVGIGVQEIWCARNTRFDLAWLSIEAGGRISKEQAFALASTNVVKLLGGVNIPEMSDLVATEGGDLLDMSGKVVAIISPRRNLVDVF</sequence>
<gene>
    <name evidence="2" type="ORF">PILCRDRAFT_98905</name>
</gene>
<evidence type="ECO:0000256" key="1">
    <source>
        <dbReference type="SAM" id="SignalP"/>
    </source>
</evidence>
<keyword evidence="3" id="KW-1185">Reference proteome</keyword>
<accession>A0A0C3ANJ1</accession>
<dbReference type="OrthoDB" id="10258955at2759"/>
<organism evidence="2 3">
    <name type="scientific">Piloderma croceum (strain F 1598)</name>
    <dbReference type="NCBI Taxonomy" id="765440"/>
    <lineage>
        <taxon>Eukaryota</taxon>
        <taxon>Fungi</taxon>
        <taxon>Dikarya</taxon>
        <taxon>Basidiomycota</taxon>
        <taxon>Agaricomycotina</taxon>
        <taxon>Agaricomycetes</taxon>
        <taxon>Agaricomycetidae</taxon>
        <taxon>Atheliales</taxon>
        <taxon>Atheliaceae</taxon>
        <taxon>Piloderma</taxon>
    </lineage>
</organism>
<dbReference type="InterPro" id="IPR050138">
    <property type="entry name" value="DHOase/Allantoinase_Hydrolase"/>
</dbReference>
<dbReference type="GO" id="GO:0004038">
    <property type="term" value="F:allantoinase activity"/>
    <property type="evidence" value="ECO:0007669"/>
    <property type="project" value="TreeGrafter"/>
</dbReference>
<dbReference type="EMBL" id="KN833046">
    <property type="protein sequence ID" value="KIM75478.1"/>
    <property type="molecule type" value="Genomic_DNA"/>
</dbReference>
<dbReference type="STRING" id="765440.A0A0C3ANJ1"/>
<feature type="signal peptide" evidence="1">
    <location>
        <begin position="1"/>
        <end position="15"/>
    </location>
</feature>
<reference evidence="3" key="2">
    <citation type="submission" date="2015-01" db="EMBL/GenBank/DDBJ databases">
        <title>Evolutionary Origins and Diversification of the Mycorrhizal Mutualists.</title>
        <authorList>
            <consortium name="DOE Joint Genome Institute"/>
            <consortium name="Mycorrhizal Genomics Consortium"/>
            <person name="Kohler A."/>
            <person name="Kuo A."/>
            <person name="Nagy L.G."/>
            <person name="Floudas D."/>
            <person name="Copeland A."/>
            <person name="Barry K.W."/>
            <person name="Cichocki N."/>
            <person name="Veneault-Fourrey C."/>
            <person name="LaButti K."/>
            <person name="Lindquist E.A."/>
            <person name="Lipzen A."/>
            <person name="Lundell T."/>
            <person name="Morin E."/>
            <person name="Murat C."/>
            <person name="Riley R."/>
            <person name="Ohm R."/>
            <person name="Sun H."/>
            <person name="Tunlid A."/>
            <person name="Henrissat B."/>
            <person name="Grigoriev I.V."/>
            <person name="Hibbett D.S."/>
            <person name="Martin F."/>
        </authorList>
    </citation>
    <scope>NUCLEOTIDE SEQUENCE [LARGE SCALE GENOMIC DNA]</scope>
    <source>
        <strain evidence="3">F 1598</strain>
    </source>
</reference>
<reference evidence="2 3" key="1">
    <citation type="submission" date="2014-04" db="EMBL/GenBank/DDBJ databases">
        <authorList>
            <consortium name="DOE Joint Genome Institute"/>
            <person name="Kuo A."/>
            <person name="Tarkka M."/>
            <person name="Buscot F."/>
            <person name="Kohler A."/>
            <person name="Nagy L.G."/>
            <person name="Floudas D."/>
            <person name="Copeland A."/>
            <person name="Barry K.W."/>
            <person name="Cichocki N."/>
            <person name="Veneault-Fourrey C."/>
            <person name="LaButti K."/>
            <person name="Lindquist E.A."/>
            <person name="Lipzen A."/>
            <person name="Lundell T."/>
            <person name="Morin E."/>
            <person name="Murat C."/>
            <person name="Sun H."/>
            <person name="Tunlid A."/>
            <person name="Henrissat B."/>
            <person name="Grigoriev I.V."/>
            <person name="Hibbett D.S."/>
            <person name="Martin F."/>
            <person name="Nordberg H.P."/>
            <person name="Cantor M.N."/>
            <person name="Hua S.X."/>
        </authorList>
    </citation>
    <scope>NUCLEOTIDE SEQUENCE [LARGE SCALE GENOMIC DNA]</scope>
    <source>
        <strain evidence="2 3">F 1598</strain>
    </source>
</reference>
<dbReference type="InParanoid" id="A0A0C3ANJ1"/>
<dbReference type="InterPro" id="IPR032466">
    <property type="entry name" value="Metal_Hydrolase"/>
</dbReference>
<proteinExistence type="predicted"/>
<protein>
    <recommendedName>
        <fullName evidence="4">Amidohydrolase-related domain-containing protein</fullName>
    </recommendedName>
</protein>
<dbReference type="AlphaFoldDB" id="A0A0C3ANJ1"/>
<dbReference type="PANTHER" id="PTHR43668">
    <property type="entry name" value="ALLANTOINASE"/>
    <property type="match status" value="1"/>
</dbReference>
<dbReference type="HOGENOM" id="CLU_006273_0_0_1"/>
<dbReference type="InterPro" id="IPR011059">
    <property type="entry name" value="Metal-dep_hydrolase_composite"/>
</dbReference>
<dbReference type="Proteomes" id="UP000054166">
    <property type="component" value="Unassembled WGS sequence"/>
</dbReference>
<dbReference type="SUPFAM" id="SSF51338">
    <property type="entry name" value="Composite domain of metallo-dependent hydrolases"/>
    <property type="match status" value="1"/>
</dbReference>
<evidence type="ECO:0000313" key="3">
    <source>
        <dbReference type="Proteomes" id="UP000054166"/>
    </source>
</evidence>
<evidence type="ECO:0000313" key="2">
    <source>
        <dbReference type="EMBL" id="KIM75478.1"/>
    </source>
</evidence>
<keyword evidence="1" id="KW-0732">Signal</keyword>
<dbReference type="SUPFAM" id="SSF51556">
    <property type="entry name" value="Metallo-dependent hydrolases"/>
    <property type="match status" value="1"/>
</dbReference>
<dbReference type="PANTHER" id="PTHR43668:SF5">
    <property type="entry name" value="AMIDOHYDROLASE 3 DOMAIN-CONTAINING PROTEIN"/>
    <property type="match status" value="1"/>
</dbReference>
<evidence type="ECO:0008006" key="4">
    <source>
        <dbReference type="Google" id="ProtNLM"/>
    </source>
</evidence>
<dbReference type="GO" id="GO:0006145">
    <property type="term" value="P:purine nucleobase catabolic process"/>
    <property type="evidence" value="ECO:0007669"/>
    <property type="project" value="TreeGrafter"/>
</dbReference>
<dbReference type="Gene3D" id="3.20.20.140">
    <property type="entry name" value="Metal-dependent hydrolases"/>
    <property type="match status" value="2"/>
</dbReference>
<dbReference type="GO" id="GO:0005737">
    <property type="term" value="C:cytoplasm"/>
    <property type="evidence" value="ECO:0007669"/>
    <property type="project" value="TreeGrafter"/>
</dbReference>
<name>A0A0C3ANJ1_PILCF</name>